<organism evidence="1 2">
    <name type="scientific">Acinetobacter terrestris</name>
    <dbReference type="NCBI Taxonomy" id="2529843"/>
    <lineage>
        <taxon>Bacteria</taxon>
        <taxon>Pseudomonadati</taxon>
        <taxon>Pseudomonadota</taxon>
        <taxon>Gammaproteobacteria</taxon>
        <taxon>Moraxellales</taxon>
        <taxon>Moraxellaceae</taxon>
        <taxon>Acinetobacter</taxon>
        <taxon>Acinetobacter Taxon 24</taxon>
    </lineage>
</organism>
<dbReference type="EMBL" id="JABERJ010000033">
    <property type="protein sequence ID" value="NNH27228.1"/>
    <property type="molecule type" value="Genomic_DNA"/>
</dbReference>
<evidence type="ECO:0000313" key="2">
    <source>
        <dbReference type="Proteomes" id="UP000555322"/>
    </source>
</evidence>
<reference evidence="1 2" key="1">
    <citation type="submission" date="2020-04" db="EMBL/GenBank/DDBJ databases">
        <title>Acinetobacter Taxon 24.</title>
        <authorList>
            <person name="Nemec A."/>
            <person name="Radolfova-Krizova L."/>
            <person name="Higgins P.G."/>
            <person name="Spanelova P."/>
        </authorList>
    </citation>
    <scope>NUCLEOTIDE SEQUENCE [LARGE SCALE GENOMIC DNA]</scope>
    <source>
        <strain evidence="1 2">ANC 5084</strain>
    </source>
</reference>
<evidence type="ECO:0000313" key="1">
    <source>
        <dbReference type="EMBL" id="NNH27228.1"/>
    </source>
</evidence>
<name>A0ABX1UVI3_9GAMM</name>
<dbReference type="Proteomes" id="UP000555322">
    <property type="component" value="Unassembled WGS sequence"/>
</dbReference>
<keyword evidence="2" id="KW-1185">Reference proteome</keyword>
<gene>
    <name evidence="1" type="ORF">HLH15_12365</name>
</gene>
<sequence>MGSELVKLRRRKDAKETLKQIERKRENYFLIHYSCESFYDIQDGRTPRITSIAIRNFYSGQTHSFSIHKTAEQKNISFEKISDAYDKLEKGMLGEYFEYLALNKGSYYLHWNMRDINYGFQAIEHRFKVLGGKPYLIDDDRKIDLARLLISLYTVRYTSHGENGRLHSICELNRITGKDMLNGKEEAAAFIDKDFIKLHRSTLRKVDVMSNILERILDGSIKTQANWIAKNGVHPIVLVELVKEHWLIASIIGCISFAGTMKTLFF</sequence>
<proteinExistence type="predicted"/>
<accession>A0ABX1UVI3</accession>
<comment type="caution">
    <text evidence="1">The sequence shown here is derived from an EMBL/GenBank/DDBJ whole genome shotgun (WGS) entry which is preliminary data.</text>
</comment>
<dbReference type="RefSeq" id="WP_131318910.1">
    <property type="nucleotide sequence ID" value="NZ_JABERJ010000033.1"/>
</dbReference>
<protein>
    <submittedName>
        <fullName evidence="1">Uncharacterized protein</fullName>
    </submittedName>
</protein>